<protein>
    <submittedName>
        <fullName evidence="2">Uncharacterized protein</fullName>
    </submittedName>
</protein>
<keyword evidence="1" id="KW-0175">Coiled coil</keyword>
<accession>A0A6J5M1G3</accession>
<gene>
    <name evidence="2" type="ORF">UFOVP398_59</name>
</gene>
<name>A0A6J5M1G3_9CAUD</name>
<proteinExistence type="predicted"/>
<organism evidence="2">
    <name type="scientific">uncultured Caudovirales phage</name>
    <dbReference type="NCBI Taxonomy" id="2100421"/>
    <lineage>
        <taxon>Viruses</taxon>
        <taxon>Duplodnaviria</taxon>
        <taxon>Heunggongvirae</taxon>
        <taxon>Uroviricota</taxon>
        <taxon>Caudoviricetes</taxon>
        <taxon>Peduoviridae</taxon>
        <taxon>Maltschvirus</taxon>
        <taxon>Maltschvirus maltsch</taxon>
    </lineage>
</organism>
<evidence type="ECO:0000313" key="2">
    <source>
        <dbReference type="EMBL" id="CAB4140634.1"/>
    </source>
</evidence>
<evidence type="ECO:0000256" key="1">
    <source>
        <dbReference type="SAM" id="Coils"/>
    </source>
</evidence>
<dbReference type="EMBL" id="LR796376">
    <property type="protein sequence ID" value="CAB4140634.1"/>
    <property type="molecule type" value="Genomic_DNA"/>
</dbReference>
<reference evidence="2" key="1">
    <citation type="submission" date="2020-04" db="EMBL/GenBank/DDBJ databases">
        <authorList>
            <person name="Chiriac C."/>
            <person name="Salcher M."/>
            <person name="Ghai R."/>
            <person name="Kavagutti S V."/>
        </authorList>
    </citation>
    <scope>NUCLEOTIDE SEQUENCE</scope>
</reference>
<feature type="coiled-coil region" evidence="1">
    <location>
        <begin position="25"/>
        <end position="59"/>
    </location>
</feature>
<sequence>MHITTEAAREIAADTRKIIYPHGRVRQLAADLVAERKKVEDLEAQLAKARKDGERLVIAFVQGAKWWEFEKTGATMWQSDQAIATVAARERLKRGALGIPMEEAIAARQKEGKE</sequence>